<feature type="transmembrane region" description="Helical" evidence="1">
    <location>
        <begin position="280"/>
        <end position="298"/>
    </location>
</feature>
<dbReference type="OrthoDB" id="331240at2157"/>
<dbReference type="InterPro" id="IPR003675">
    <property type="entry name" value="Rce1/LyrA-like_dom"/>
</dbReference>
<keyword evidence="1" id="KW-1133">Transmembrane helix</keyword>
<gene>
    <name evidence="3" type="ORF">SAMN04488124_0284</name>
</gene>
<evidence type="ECO:0000259" key="2">
    <source>
        <dbReference type="Pfam" id="PF02517"/>
    </source>
</evidence>
<dbReference type="STRING" id="555875.SAMN04488124_0284"/>
<evidence type="ECO:0000313" key="4">
    <source>
        <dbReference type="Proteomes" id="UP000243250"/>
    </source>
</evidence>
<keyword evidence="1" id="KW-0812">Transmembrane</keyword>
<feature type="transmembrane region" description="Helical" evidence="1">
    <location>
        <begin position="205"/>
        <end position="224"/>
    </location>
</feature>
<dbReference type="AlphaFoldDB" id="A0A1I6FU55"/>
<protein>
    <recommendedName>
        <fullName evidence="2">CAAX prenyl protease 2/Lysostaphin resistance protein A-like domain-containing protein</fullName>
    </recommendedName>
</protein>
<dbReference type="GO" id="GO:0080120">
    <property type="term" value="P:CAAX-box protein maturation"/>
    <property type="evidence" value="ECO:0007669"/>
    <property type="project" value="UniProtKB-ARBA"/>
</dbReference>
<dbReference type="PANTHER" id="PTHR39430:SF1">
    <property type="entry name" value="PROTEASE"/>
    <property type="match status" value="1"/>
</dbReference>
<feature type="transmembrane region" description="Helical" evidence="1">
    <location>
        <begin position="101"/>
        <end position="125"/>
    </location>
</feature>
<evidence type="ECO:0000256" key="1">
    <source>
        <dbReference type="SAM" id="Phobius"/>
    </source>
</evidence>
<dbReference type="GO" id="GO:0004175">
    <property type="term" value="F:endopeptidase activity"/>
    <property type="evidence" value="ECO:0007669"/>
    <property type="project" value="UniProtKB-ARBA"/>
</dbReference>
<keyword evidence="1" id="KW-0472">Membrane</keyword>
<feature type="transmembrane region" description="Helical" evidence="1">
    <location>
        <begin position="30"/>
        <end position="52"/>
    </location>
</feature>
<name>A0A1I6FU55_9EURY</name>
<evidence type="ECO:0000313" key="3">
    <source>
        <dbReference type="EMBL" id="SFR33337.1"/>
    </source>
</evidence>
<feature type="transmembrane region" description="Helical" evidence="1">
    <location>
        <begin position="236"/>
        <end position="260"/>
    </location>
</feature>
<dbReference type="EMBL" id="FOYS01000001">
    <property type="protein sequence ID" value="SFR33337.1"/>
    <property type="molecule type" value="Genomic_DNA"/>
</dbReference>
<dbReference type="Pfam" id="PF02517">
    <property type="entry name" value="Rce1-like"/>
    <property type="match status" value="1"/>
</dbReference>
<reference evidence="4" key="1">
    <citation type="submission" date="2016-10" db="EMBL/GenBank/DDBJ databases">
        <authorList>
            <person name="Varghese N."/>
            <person name="Submissions S."/>
        </authorList>
    </citation>
    <scope>NUCLEOTIDE SEQUENCE [LARGE SCALE GENOMIC DNA]</scope>
    <source>
        <strain evidence="4">CGMCC 1.8711</strain>
    </source>
</reference>
<sequence length="320" mass="33181">MNAPRPTRRARLVALVWNGEERRPTAPVRLILAVVVLFAALVVAGLVVALVVGPAGPPSTVVSFAQFVLLTALTFGLAVVVDRRTIADLGLGFDRDWWLDLGFGLVLGGVLMTAIFVVALAAGWVRVEGTFTGGSRGFLLGFALLTVQFLGVGISEELLVRGYLLTNVAEGFAQSVSRGAAAAVAILVSSVLFGVAHLSNPNATLVSALGISLAGVLLGLPYLLTDELAIPIGIHISWNLSQGGVYGFAVSGLGVGANVIDTAETGPDVFTGGAFGPEAGLLGVAAVVLGTGLVVWYVRWRYGEVRLAPGVFAPELRWRG</sequence>
<keyword evidence="4" id="KW-1185">Reference proteome</keyword>
<feature type="domain" description="CAAX prenyl protease 2/Lysostaphin resistance protein A-like" evidence="2">
    <location>
        <begin position="142"/>
        <end position="240"/>
    </location>
</feature>
<organism evidence="3 4">
    <name type="scientific">Halogeometricum limi</name>
    <dbReference type="NCBI Taxonomy" id="555875"/>
    <lineage>
        <taxon>Archaea</taxon>
        <taxon>Methanobacteriati</taxon>
        <taxon>Methanobacteriota</taxon>
        <taxon>Stenosarchaea group</taxon>
        <taxon>Halobacteria</taxon>
        <taxon>Halobacteriales</taxon>
        <taxon>Haloferacaceae</taxon>
        <taxon>Halogeometricum</taxon>
    </lineage>
</organism>
<feature type="transmembrane region" description="Helical" evidence="1">
    <location>
        <begin position="64"/>
        <end position="81"/>
    </location>
</feature>
<dbReference type="PANTHER" id="PTHR39430">
    <property type="entry name" value="MEMBRANE-ASSOCIATED PROTEASE-RELATED"/>
    <property type="match status" value="1"/>
</dbReference>
<feature type="transmembrane region" description="Helical" evidence="1">
    <location>
        <begin position="137"/>
        <end position="159"/>
    </location>
</feature>
<feature type="transmembrane region" description="Helical" evidence="1">
    <location>
        <begin position="180"/>
        <end position="199"/>
    </location>
</feature>
<dbReference type="Proteomes" id="UP000243250">
    <property type="component" value="Unassembled WGS sequence"/>
</dbReference>
<accession>A0A1I6FU55</accession>
<proteinExistence type="predicted"/>
<dbReference type="RefSeq" id="WP_089876061.1">
    <property type="nucleotide sequence ID" value="NZ_FOYS01000001.1"/>
</dbReference>